<organism evidence="6 7">
    <name type="scientific">Cryptococcus neoformans Tu259-1</name>
    <dbReference type="NCBI Taxonomy" id="1230072"/>
    <lineage>
        <taxon>Eukaryota</taxon>
        <taxon>Fungi</taxon>
        <taxon>Dikarya</taxon>
        <taxon>Basidiomycota</taxon>
        <taxon>Agaricomycotina</taxon>
        <taxon>Tremellomycetes</taxon>
        <taxon>Tremellales</taxon>
        <taxon>Cryptococcaceae</taxon>
        <taxon>Cryptococcus</taxon>
        <taxon>Cryptococcus neoformans species complex</taxon>
    </lineage>
</organism>
<dbReference type="Pfam" id="PF01494">
    <property type="entry name" value="FAD_binding_3"/>
    <property type="match status" value="1"/>
</dbReference>
<keyword evidence="1" id="KW-0285">Flavoprotein</keyword>
<comment type="caution">
    <text evidence="6">The sequence shown here is derived from an EMBL/GenBank/DDBJ whole genome shotgun (WGS) entry which is preliminary data.</text>
</comment>
<sequence>MPIDPIVIIGAGPSGLLLARYLELHRIPVVIYERDSSPTHRPQGGSLDLHDETGLKALKETGLLDEAKSYMRAEGEAMKIVDKGGKIWYDENDKVVKAHTGFHEGGPVTGRPEIDRTDLRNILIKSLGSDTIQWGHTVSSCSKISSSHYQINFVSQPYITTPFLIGADGAFSRVRPLIHSTLPSYSGVSMYELTIPPKNMTPELKTYVGQGCLLALDEGMTVLPQMNSEGLCKVYVGLRCPENWTDENPLPDKKKREWLANLFQGWHDQVRDVIMASEEDKLVTRRIWQFDPDLKWDTDLTGVTVMGDAAHVMSPFAGEGVNQALADALELGKTLVSLFIVPTPRASSPPFPLSLLPISQPRSKPLLSSPPAADLHHALRRFERKMMRRARKEMIGSKENMDMFFGENAARNLTHWMSTFMIRFVWQTVTEWPVDFVNAIWD</sequence>
<dbReference type="PANTHER" id="PTHR46972">
    <property type="entry name" value="MONOOXYGENASE ASQM-RELATED"/>
    <property type="match status" value="1"/>
</dbReference>
<evidence type="ECO:0000313" key="6">
    <source>
        <dbReference type="EMBL" id="OXG30305.1"/>
    </source>
</evidence>
<dbReference type="OrthoDB" id="2570951at2759"/>
<dbReference type="PRINTS" id="PR00420">
    <property type="entry name" value="RNGMNOXGNASE"/>
</dbReference>
<keyword evidence="2" id="KW-0274">FAD</keyword>
<keyword evidence="4 6" id="KW-0503">Monooxygenase</keyword>
<proteinExistence type="predicted"/>
<dbReference type="Gene3D" id="3.50.50.60">
    <property type="entry name" value="FAD/NAD(P)-binding domain"/>
    <property type="match status" value="1"/>
</dbReference>
<evidence type="ECO:0000313" key="7">
    <source>
        <dbReference type="Proteomes" id="UP000199727"/>
    </source>
</evidence>
<dbReference type="EMBL" id="AMKT01000005">
    <property type="protein sequence ID" value="OXG30305.1"/>
    <property type="molecule type" value="Genomic_DNA"/>
</dbReference>
<dbReference type="GO" id="GO:0071949">
    <property type="term" value="F:FAD binding"/>
    <property type="evidence" value="ECO:0007669"/>
    <property type="project" value="InterPro"/>
</dbReference>
<name>A0A854QRN8_CRYNE</name>
<evidence type="ECO:0000259" key="5">
    <source>
        <dbReference type="Pfam" id="PF01494"/>
    </source>
</evidence>
<accession>A0A854QRN8</accession>
<reference evidence="6 7" key="1">
    <citation type="submission" date="2017-06" db="EMBL/GenBank/DDBJ databases">
        <title>Global population genomics of the pathogenic fungus Cryptococcus neoformans var. grubii.</title>
        <authorList>
            <person name="Cuomo C."/>
            <person name="Litvintseva A."/>
            <person name="Chen Y."/>
            <person name="Young S."/>
            <person name="Zeng Q."/>
            <person name="Chapman S."/>
            <person name="Gujja S."/>
            <person name="Saif S."/>
            <person name="Birren B."/>
        </authorList>
    </citation>
    <scope>NUCLEOTIDE SEQUENCE [LARGE SCALE GENOMIC DNA]</scope>
    <source>
        <strain evidence="6 7">Tu259-1</strain>
    </source>
</reference>
<dbReference type="InterPro" id="IPR002938">
    <property type="entry name" value="FAD-bd"/>
</dbReference>
<evidence type="ECO:0000256" key="4">
    <source>
        <dbReference type="ARBA" id="ARBA00023033"/>
    </source>
</evidence>
<dbReference type="AlphaFoldDB" id="A0A854QRN8"/>
<evidence type="ECO:0000256" key="3">
    <source>
        <dbReference type="ARBA" id="ARBA00023002"/>
    </source>
</evidence>
<dbReference type="PANTHER" id="PTHR46972:SF1">
    <property type="entry name" value="FAD DEPENDENT OXIDOREDUCTASE DOMAIN-CONTAINING PROTEIN"/>
    <property type="match status" value="1"/>
</dbReference>
<dbReference type="InterPro" id="IPR036188">
    <property type="entry name" value="FAD/NAD-bd_sf"/>
</dbReference>
<dbReference type="Proteomes" id="UP000199727">
    <property type="component" value="Unassembled WGS sequence"/>
</dbReference>
<keyword evidence="3" id="KW-0560">Oxidoreductase</keyword>
<evidence type="ECO:0000256" key="1">
    <source>
        <dbReference type="ARBA" id="ARBA00022630"/>
    </source>
</evidence>
<feature type="domain" description="FAD-binding" evidence="5">
    <location>
        <begin position="6"/>
        <end position="336"/>
    </location>
</feature>
<evidence type="ECO:0000256" key="2">
    <source>
        <dbReference type="ARBA" id="ARBA00022827"/>
    </source>
</evidence>
<protein>
    <submittedName>
        <fullName evidence="6">Monooxygenase</fullName>
    </submittedName>
</protein>
<dbReference type="GO" id="GO:0004497">
    <property type="term" value="F:monooxygenase activity"/>
    <property type="evidence" value="ECO:0007669"/>
    <property type="project" value="UniProtKB-KW"/>
</dbReference>
<dbReference type="SUPFAM" id="SSF51905">
    <property type="entry name" value="FAD/NAD(P)-binding domain"/>
    <property type="match status" value="1"/>
</dbReference>
<gene>
    <name evidence="6" type="ORF">C361_00138</name>
</gene>